<dbReference type="InterPro" id="IPR036864">
    <property type="entry name" value="Zn2-C6_fun-type_DNA-bd_sf"/>
</dbReference>
<dbReference type="OrthoDB" id="2123952at2759"/>
<evidence type="ECO:0000256" key="8">
    <source>
        <dbReference type="SAM" id="MobiDB-lite"/>
    </source>
</evidence>
<dbReference type="InterPro" id="IPR007219">
    <property type="entry name" value="XnlR_reg_dom"/>
</dbReference>
<dbReference type="GO" id="GO:0000981">
    <property type="term" value="F:DNA-binding transcription factor activity, RNA polymerase II-specific"/>
    <property type="evidence" value="ECO:0007669"/>
    <property type="project" value="InterPro"/>
</dbReference>
<feature type="domain" description="Zn(2)-C6 fungal-type" evidence="9">
    <location>
        <begin position="112"/>
        <end position="144"/>
    </location>
</feature>
<organism evidence="10 11">
    <name type="scientific">Crepidotus variabilis</name>
    <dbReference type="NCBI Taxonomy" id="179855"/>
    <lineage>
        <taxon>Eukaryota</taxon>
        <taxon>Fungi</taxon>
        <taxon>Dikarya</taxon>
        <taxon>Basidiomycota</taxon>
        <taxon>Agaricomycotina</taxon>
        <taxon>Agaricomycetes</taxon>
        <taxon>Agaricomycetidae</taxon>
        <taxon>Agaricales</taxon>
        <taxon>Agaricineae</taxon>
        <taxon>Crepidotaceae</taxon>
        <taxon>Crepidotus</taxon>
    </lineage>
</organism>
<dbReference type="GO" id="GO:0006351">
    <property type="term" value="P:DNA-templated transcription"/>
    <property type="evidence" value="ECO:0007669"/>
    <property type="project" value="InterPro"/>
</dbReference>
<dbReference type="Pfam" id="PF04082">
    <property type="entry name" value="Fungal_trans"/>
    <property type="match status" value="1"/>
</dbReference>
<name>A0A9P6EKR3_9AGAR</name>
<feature type="compositionally biased region" description="Low complexity" evidence="8">
    <location>
        <begin position="1128"/>
        <end position="1141"/>
    </location>
</feature>
<keyword evidence="4" id="KW-0805">Transcription regulation</keyword>
<feature type="region of interest" description="Disordered" evidence="8">
    <location>
        <begin position="1074"/>
        <end position="1157"/>
    </location>
</feature>
<evidence type="ECO:0000256" key="3">
    <source>
        <dbReference type="ARBA" id="ARBA00022833"/>
    </source>
</evidence>
<dbReference type="SMART" id="SM00066">
    <property type="entry name" value="GAL4"/>
    <property type="match status" value="1"/>
</dbReference>
<comment type="caution">
    <text evidence="10">The sequence shown here is derived from an EMBL/GenBank/DDBJ whole genome shotgun (WGS) entry which is preliminary data.</text>
</comment>
<feature type="compositionally biased region" description="Low complexity" evidence="8">
    <location>
        <begin position="1013"/>
        <end position="1031"/>
    </location>
</feature>
<evidence type="ECO:0000256" key="7">
    <source>
        <dbReference type="ARBA" id="ARBA00023242"/>
    </source>
</evidence>
<feature type="region of interest" description="Disordered" evidence="8">
    <location>
        <begin position="225"/>
        <end position="251"/>
    </location>
</feature>
<comment type="subcellular location">
    <subcellularLocation>
        <location evidence="1">Nucleus</location>
    </subcellularLocation>
</comment>
<dbReference type="PANTHER" id="PTHR31313">
    <property type="entry name" value="TY1 ENHANCER ACTIVATOR"/>
    <property type="match status" value="1"/>
</dbReference>
<feature type="compositionally biased region" description="Polar residues" evidence="8">
    <location>
        <begin position="280"/>
        <end position="298"/>
    </location>
</feature>
<feature type="compositionally biased region" description="Low complexity" evidence="8">
    <location>
        <begin position="331"/>
        <end position="342"/>
    </location>
</feature>
<evidence type="ECO:0000256" key="2">
    <source>
        <dbReference type="ARBA" id="ARBA00022723"/>
    </source>
</evidence>
<keyword evidence="5" id="KW-0238">DNA-binding</keyword>
<dbReference type="SMART" id="SM00906">
    <property type="entry name" value="Fungal_trans"/>
    <property type="match status" value="1"/>
</dbReference>
<feature type="compositionally biased region" description="Polar residues" evidence="8">
    <location>
        <begin position="345"/>
        <end position="363"/>
    </location>
</feature>
<dbReference type="GO" id="GO:0008270">
    <property type="term" value="F:zinc ion binding"/>
    <property type="evidence" value="ECO:0007669"/>
    <property type="project" value="InterPro"/>
</dbReference>
<dbReference type="GO" id="GO:0005634">
    <property type="term" value="C:nucleus"/>
    <property type="evidence" value="ECO:0007669"/>
    <property type="project" value="UniProtKB-SubCell"/>
</dbReference>
<dbReference type="CDD" id="cd00067">
    <property type="entry name" value="GAL4"/>
    <property type="match status" value="1"/>
</dbReference>
<dbReference type="GO" id="GO:0003677">
    <property type="term" value="F:DNA binding"/>
    <property type="evidence" value="ECO:0007669"/>
    <property type="project" value="UniProtKB-KW"/>
</dbReference>
<dbReference type="InterPro" id="IPR001138">
    <property type="entry name" value="Zn2Cys6_DnaBD"/>
</dbReference>
<keyword evidence="11" id="KW-1185">Reference proteome</keyword>
<accession>A0A9P6EKR3</accession>
<dbReference type="PANTHER" id="PTHR31313:SF78">
    <property type="entry name" value="TRANSCRIPTION FACTOR DOMAIN-CONTAINING PROTEIN"/>
    <property type="match status" value="1"/>
</dbReference>
<feature type="compositionally biased region" description="Polar residues" evidence="8">
    <location>
        <begin position="314"/>
        <end position="330"/>
    </location>
</feature>
<dbReference type="EMBL" id="MU157839">
    <property type="protein sequence ID" value="KAF9530638.1"/>
    <property type="molecule type" value="Genomic_DNA"/>
</dbReference>
<gene>
    <name evidence="10" type="ORF">CPB83DRAFT_850666</name>
</gene>
<evidence type="ECO:0000313" key="11">
    <source>
        <dbReference type="Proteomes" id="UP000807306"/>
    </source>
</evidence>
<reference evidence="10" key="1">
    <citation type="submission" date="2020-11" db="EMBL/GenBank/DDBJ databases">
        <authorList>
            <consortium name="DOE Joint Genome Institute"/>
            <person name="Ahrendt S."/>
            <person name="Riley R."/>
            <person name="Andreopoulos W."/>
            <person name="Labutti K."/>
            <person name="Pangilinan J."/>
            <person name="Ruiz-Duenas F.J."/>
            <person name="Barrasa J.M."/>
            <person name="Sanchez-Garcia M."/>
            <person name="Camarero S."/>
            <person name="Miyauchi S."/>
            <person name="Serrano A."/>
            <person name="Linde D."/>
            <person name="Babiker R."/>
            <person name="Drula E."/>
            <person name="Ayuso-Fernandez I."/>
            <person name="Pacheco R."/>
            <person name="Padilla G."/>
            <person name="Ferreira P."/>
            <person name="Barriuso J."/>
            <person name="Kellner H."/>
            <person name="Castanera R."/>
            <person name="Alfaro M."/>
            <person name="Ramirez L."/>
            <person name="Pisabarro A.G."/>
            <person name="Kuo A."/>
            <person name="Tritt A."/>
            <person name="Lipzen A."/>
            <person name="He G."/>
            <person name="Yan M."/>
            <person name="Ng V."/>
            <person name="Cullen D."/>
            <person name="Martin F."/>
            <person name="Rosso M.-N."/>
            <person name="Henrissat B."/>
            <person name="Hibbett D."/>
            <person name="Martinez A.T."/>
            <person name="Grigoriev I.V."/>
        </authorList>
    </citation>
    <scope>NUCLEOTIDE SEQUENCE</scope>
    <source>
        <strain evidence="10">CBS 506.95</strain>
    </source>
</reference>
<dbReference type="Pfam" id="PF00172">
    <property type="entry name" value="Zn_clus"/>
    <property type="match status" value="1"/>
</dbReference>
<sequence>MSTTNHFCIVKPEPTPSPDISNFQFSFNGPILPNHFRASWPQQTPQRYSNSPIDPSYYYPSPMSYSDGYEGVDGYDDIAELSLDTSGMPSSYAGASSTSAAERNVRRRSSKACDQCRKSKCKCERASPNEACKNCLMLGTPCTFLGPSRKRGPPKGYIDAIEARLHQTEALIGIMLATTDSRAQSLLRDIAMDSLAKEIINRVDNSPYGVKGRKREDIALSVGKLRSGNSSDSGHAKPDSAPLDLTSTHPSNEWQDRVASMLNVAAENPLELSVSQNPTYAYHSPQSQSSDDNISPNSRRQRRRVGDEDYHFPGNNTSKSAAGSTVSLNDTSGAGTSTNAATLHPPSSATTKRNRPKSGSLSGTAWRRERSSSVDTGGSIDSDSEEELLGAVGQLSLNEEEQVRYHGKASGLHLLGNKERVDRRNEGGIWRFPKARVWPPLPSGSKAANESEFLSSLPSQDRQSHLLDLYFTYVHPFFPVIHKRSFLETFKAGMSADSPASADPNSGNETSPFSRRRRLIPTLLLLTMFALASRYDPETTPPPSDPTIMWSAGDEYLESAKLILDSTYASSKSTTVQALLLMGYREVGIGAMAQAWTYIGMAIRMAQDLGMHRVADGWKREGLGGRLFNEGELAERKRIWFGCVILDKYISAYIGRPLMILETDFDTILPNVDDLEESEEWSGEVRGGDRLQPMPGRVISCFNASSVLSGILGKIVQSIYAIRPNVSRHAESTILESILDKWYLELPDHLRCDLSAPSTASSSSTSSSSRQSTTPLPNVLTLHMQYWCTVLLLHRPFITPLLNRKNKQAEDEDPETKARIARSYELCQAAANHVASLVAFYQDKYFLERCPIFLCYYVFSASIMHDTHLSLHPTDPQGQLGFEKCYSSLNAMRILWPGAGRAFDLFFGTKTGGNNKTGDPPSRPMLVELTHPSRERNKRAAEQPLNDVAMPSVHNIAVLPTPLPPISRSTPPQYSSHPSSRRDHPPMRNAPYPQHRNGRSGAQPPSIYTYGIQPQGSLGSPSSPASANYSASGLPSTSAYWGMGGFSDPLSTAVLPELYSSGLDLDAHVRGMQSPMMESPHHTHHHQTGSQSPYDTFPRRSSYVPPTASSSYYDYATEQGGMGTQPQSSSHMGGYSSSPQQPQQPQPGHPSVQHQHSQLYLGHQYGLYGGPYTGP</sequence>
<dbReference type="AlphaFoldDB" id="A0A9P6EKR3"/>
<dbReference type="CDD" id="cd12148">
    <property type="entry name" value="fungal_TF_MHR"/>
    <property type="match status" value="1"/>
</dbReference>
<evidence type="ECO:0000259" key="9">
    <source>
        <dbReference type="PROSITE" id="PS50048"/>
    </source>
</evidence>
<dbReference type="PROSITE" id="PS00463">
    <property type="entry name" value="ZN2_CY6_FUNGAL_1"/>
    <property type="match status" value="1"/>
</dbReference>
<dbReference type="InterPro" id="IPR051615">
    <property type="entry name" value="Transcr_Regulatory_Elem"/>
</dbReference>
<keyword evidence="3" id="KW-0862">Zinc</keyword>
<keyword evidence="2" id="KW-0479">Metal-binding</keyword>
<evidence type="ECO:0000256" key="1">
    <source>
        <dbReference type="ARBA" id="ARBA00004123"/>
    </source>
</evidence>
<dbReference type="PROSITE" id="PS50048">
    <property type="entry name" value="ZN2_CY6_FUNGAL_2"/>
    <property type="match status" value="1"/>
</dbReference>
<evidence type="ECO:0000256" key="5">
    <source>
        <dbReference type="ARBA" id="ARBA00023125"/>
    </source>
</evidence>
<evidence type="ECO:0000313" key="10">
    <source>
        <dbReference type="EMBL" id="KAF9530638.1"/>
    </source>
</evidence>
<evidence type="ECO:0000256" key="4">
    <source>
        <dbReference type="ARBA" id="ARBA00023015"/>
    </source>
</evidence>
<keyword evidence="6" id="KW-0804">Transcription</keyword>
<keyword evidence="7" id="KW-0539">Nucleus</keyword>
<feature type="region of interest" description="Disordered" evidence="8">
    <location>
        <begin position="280"/>
        <end position="385"/>
    </location>
</feature>
<proteinExistence type="predicted"/>
<protein>
    <submittedName>
        <fullName evidence="10">Fungal-specific transcription factor domain-containing protein</fullName>
    </submittedName>
</protein>
<feature type="region of interest" description="Disordered" evidence="8">
    <location>
        <begin position="959"/>
        <end position="1031"/>
    </location>
</feature>
<dbReference type="SUPFAM" id="SSF57701">
    <property type="entry name" value="Zn2/Cys6 DNA-binding domain"/>
    <property type="match status" value="1"/>
</dbReference>
<dbReference type="Proteomes" id="UP000807306">
    <property type="component" value="Unassembled WGS sequence"/>
</dbReference>
<dbReference type="Gene3D" id="4.10.240.10">
    <property type="entry name" value="Zn(2)-C6 fungal-type DNA-binding domain"/>
    <property type="match status" value="1"/>
</dbReference>
<evidence type="ECO:0000256" key="6">
    <source>
        <dbReference type="ARBA" id="ARBA00023163"/>
    </source>
</evidence>